<gene>
    <name evidence="1" type="ORF">HID58_033160</name>
</gene>
<sequence length="211" mass="24581">MQHILQSFHQLQEGISVRPITVCIRSVWDIRKHPTDNTQICIGFITHYLLNWFGTTKFVHIQGQLLEGRLFGYIQPNDPKNLTEGDIYEFLGFSVIHNSRHRKLTQLPYYIQIDQKTITSKVTDIGPIFLVPNIYSNSKSFCRCRRADILNTKKEIRTTQKSILMPRLQAADFSILQSKKDRKFKVVIMTSIIPKLFQGRIRDRAKACSKE</sequence>
<accession>A0ABQ8BYN5</accession>
<name>A0ABQ8BYN5_BRANA</name>
<proteinExistence type="predicted"/>
<evidence type="ECO:0008006" key="3">
    <source>
        <dbReference type="Google" id="ProtNLM"/>
    </source>
</evidence>
<organism evidence="1 2">
    <name type="scientific">Brassica napus</name>
    <name type="common">Rape</name>
    <dbReference type="NCBI Taxonomy" id="3708"/>
    <lineage>
        <taxon>Eukaryota</taxon>
        <taxon>Viridiplantae</taxon>
        <taxon>Streptophyta</taxon>
        <taxon>Embryophyta</taxon>
        <taxon>Tracheophyta</taxon>
        <taxon>Spermatophyta</taxon>
        <taxon>Magnoliopsida</taxon>
        <taxon>eudicotyledons</taxon>
        <taxon>Gunneridae</taxon>
        <taxon>Pentapetalae</taxon>
        <taxon>rosids</taxon>
        <taxon>malvids</taxon>
        <taxon>Brassicales</taxon>
        <taxon>Brassicaceae</taxon>
        <taxon>Brassiceae</taxon>
        <taxon>Brassica</taxon>
    </lineage>
</organism>
<dbReference type="Proteomes" id="UP000824890">
    <property type="component" value="Unassembled WGS sequence"/>
</dbReference>
<dbReference type="EMBL" id="JAGKQM010000009">
    <property type="protein sequence ID" value="KAH0909839.1"/>
    <property type="molecule type" value="Genomic_DNA"/>
</dbReference>
<reference evidence="1 2" key="1">
    <citation type="submission" date="2021-05" db="EMBL/GenBank/DDBJ databases">
        <title>Genome Assembly of Synthetic Allotetraploid Brassica napus Reveals Homoeologous Exchanges between Subgenomes.</title>
        <authorList>
            <person name="Davis J.T."/>
        </authorList>
    </citation>
    <scope>NUCLEOTIDE SEQUENCE [LARGE SCALE GENOMIC DNA]</scope>
    <source>
        <strain evidence="2">cv. Da-Ae</strain>
        <tissue evidence="1">Seedling</tissue>
    </source>
</reference>
<comment type="caution">
    <text evidence="1">The sequence shown here is derived from an EMBL/GenBank/DDBJ whole genome shotgun (WGS) entry which is preliminary data.</text>
</comment>
<evidence type="ECO:0000313" key="1">
    <source>
        <dbReference type="EMBL" id="KAH0909839.1"/>
    </source>
</evidence>
<evidence type="ECO:0000313" key="2">
    <source>
        <dbReference type="Proteomes" id="UP000824890"/>
    </source>
</evidence>
<protein>
    <recommendedName>
        <fullName evidence="3">DNA-directed RNA polymerase</fullName>
    </recommendedName>
</protein>
<keyword evidence="2" id="KW-1185">Reference proteome</keyword>